<keyword evidence="1" id="KW-0614">Plasmid</keyword>
<dbReference type="RefSeq" id="WP_157429361.1">
    <property type="nucleotide sequence ID" value="NZ_JBDGGX010000020.1"/>
</dbReference>
<protein>
    <submittedName>
        <fullName evidence="1">Uncharacterized protein</fullName>
    </submittedName>
</protein>
<evidence type="ECO:0000313" key="1">
    <source>
        <dbReference type="EMBL" id="AVR61230.1"/>
    </source>
</evidence>
<reference evidence="1" key="1">
    <citation type="submission" date="2017-10" db="EMBL/GenBank/DDBJ databases">
        <title>Acinetobacter baumannii strain Ab825 complete plasmid pAb825_12.</title>
        <authorList>
            <person name="Cameranesi M.M."/>
            <person name="Repizo G.D."/>
        </authorList>
    </citation>
    <scope>NUCLEOTIDE SEQUENCE</scope>
    <source>
        <strain evidence="1">Ab825</strain>
        <plasmid evidence="1">pAb825_12</plasmid>
    </source>
</reference>
<sequence>MSAVNLINENDDEREIASQAAYALRESFITASQSGPVLYVENDTVLLKEVGAPPIVIKHLAGRNPELAQRVASRGTFKIKKCKVSQD</sequence>
<organism evidence="1">
    <name type="scientific">Acinetobacter baumannii</name>
    <dbReference type="NCBI Taxonomy" id="470"/>
    <lineage>
        <taxon>Bacteria</taxon>
        <taxon>Pseudomonadati</taxon>
        <taxon>Pseudomonadota</taxon>
        <taxon>Gammaproteobacteria</taxon>
        <taxon>Moraxellales</taxon>
        <taxon>Moraxellaceae</taxon>
        <taxon>Acinetobacter</taxon>
        <taxon>Acinetobacter calcoaceticus/baumannii complex</taxon>
    </lineage>
</organism>
<dbReference type="EMBL" id="MG100203">
    <property type="protein sequence ID" value="AVR61230.1"/>
    <property type="molecule type" value="Genomic_DNA"/>
</dbReference>
<gene>
    <name evidence="1" type="ORF">pAb825_12_10</name>
</gene>
<name>A0A384YUV8_ACIBA</name>
<proteinExistence type="predicted"/>
<geneLocation type="plasmid" evidence="1">
    <name>pAb825_12</name>
</geneLocation>
<dbReference type="AlphaFoldDB" id="A0A384YUV8"/>
<accession>A0A384YUV8</accession>